<dbReference type="EMBL" id="JASUXU010000015">
    <property type="protein sequence ID" value="KAK0322766.1"/>
    <property type="molecule type" value="Genomic_DNA"/>
</dbReference>
<evidence type="ECO:0000313" key="1">
    <source>
        <dbReference type="EMBL" id="KAK0322766.1"/>
    </source>
</evidence>
<dbReference type="OrthoDB" id="3627830at2759"/>
<dbReference type="EMBL" id="JAUJLE010000012">
    <property type="protein sequence ID" value="KAK1010145.1"/>
    <property type="molecule type" value="Genomic_DNA"/>
</dbReference>
<dbReference type="STRING" id="329885.A0A4U0UQ23"/>
<keyword evidence="5" id="KW-1185">Reference proteome</keyword>
<evidence type="ECO:0000313" key="2">
    <source>
        <dbReference type="EMBL" id="KAK1010145.1"/>
    </source>
</evidence>
<evidence type="ECO:0000313" key="3">
    <source>
        <dbReference type="EMBL" id="TKA37382.1"/>
    </source>
</evidence>
<evidence type="ECO:0000313" key="5">
    <source>
        <dbReference type="Proteomes" id="UP001175353"/>
    </source>
</evidence>
<evidence type="ECO:0000313" key="4">
    <source>
        <dbReference type="Proteomes" id="UP000310066"/>
    </source>
</evidence>
<dbReference type="Proteomes" id="UP001168146">
    <property type="component" value="Unassembled WGS sequence"/>
</dbReference>
<accession>A0A4U0UQ23</accession>
<comment type="caution">
    <text evidence="3">The sequence shown here is derived from an EMBL/GenBank/DDBJ whole genome shotgun (WGS) entry which is preliminary data.</text>
</comment>
<organism evidence="3 4">
    <name type="scientific">Friedmanniomyces endolithicus</name>
    <dbReference type="NCBI Taxonomy" id="329885"/>
    <lineage>
        <taxon>Eukaryota</taxon>
        <taxon>Fungi</taxon>
        <taxon>Dikarya</taxon>
        <taxon>Ascomycota</taxon>
        <taxon>Pezizomycotina</taxon>
        <taxon>Dothideomycetes</taxon>
        <taxon>Dothideomycetidae</taxon>
        <taxon>Mycosphaerellales</taxon>
        <taxon>Teratosphaeriaceae</taxon>
        <taxon>Friedmanniomyces</taxon>
    </lineage>
</organism>
<dbReference type="AlphaFoldDB" id="A0A4U0UQ23"/>
<reference evidence="3 4" key="1">
    <citation type="submission" date="2017-03" db="EMBL/GenBank/DDBJ databases">
        <title>Genomes of endolithic fungi from Antarctica.</title>
        <authorList>
            <person name="Coleine C."/>
            <person name="Masonjones S."/>
            <person name="Stajich J.E."/>
        </authorList>
    </citation>
    <scope>NUCLEOTIDE SEQUENCE [LARGE SCALE GENOMIC DNA]</scope>
    <source>
        <strain evidence="3 4">CCFEE 5311</strain>
    </source>
</reference>
<sequence>MPSSTDALLGAEFVQTLSSMHLEDSWYAFVPSMLGENVAADAAARAVVRAQGLCAIVARCDSLYLAAISTLWASLDVSDSALVAVGLLYLYESILKDTPVAFFSHARGISAILVARSRSTPVTPLTRAVLYGNTHGSFQEPVAIGASSPFDDPYWLEFEPAATYAMTESAVKLRRLANQTMIRLPGLIAKVRSLREDGRPSGQLLCTTTRLANEIYFLTSEDAESELLHRVALKDTRDPLDKAIMRYSFKLKSLYEKETLLLYWGNRLMVIKLCLWLHRLHDEQNPNGSTLQPAMSKN</sequence>
<dbReference type="Proteomes" id="UP000310066">
    <property type="component" value="Unassembled WGS sequence"/>
</dbReference>
<name>A0A4U0UQ23_9PEZI</name>
<dbReference type="Proteomes" id="UP001175353">
    <property type="component" value="Unassembled WGS sequence"/>
</dbReference>
<dbReference type="EMBL" id="NAJP01000052">
    <property type="protein sequence ID" value="TKA37382.1"/>
    <property type="molecule type" value="Genomic_DNA"/>
</dbReference>
<protein>
    <submittedName>
        <fullName evidence="3">Uncharacterized protein</fullName>
    </submittedName>
</protein>
<proteinExistence type="predicted"/>
<reference evidence="2" key="3">
    <citation type="submission" date="2023-06" db="EMBL/GenBank/DDBJ databases">
        <title>Black Yeasts Isolated from many extreme environments.</title>
        <authorList>
            <person name="Coleine C."/>
            <person name="Stajich J.E."/>
            <person name="Selbmann L."/>
        </authorList>
    </citation>
    <scope>NUCLEOTIDE SEQUENCE</scope>
    <source>
        <strain evidence="2">CCFEE 5200</strain>
    </source>
</reference>
<reference evidence="1" key="2">
    <citation type="submission" date="2021-12" db="EMBL/GenBank/DDBJ databases">
        <title>Black yeast isolated from Biological Soil Crust.</title>
        <authorList>
            <person name="Kurbessoian T."/>
        </authorList>
    </citation>
    <scope>NUCLEOTIDE SEQUENCE</scope>
    <source>
        <strain evidence="1">CCFEE 5208</strain>
    </source>
</reference>
<gene>
    <name evidence="3" type="ORF">B0A54_10967</name>
    <name evidence="1" type="ORF">LTR82_006223</name>
    <name evidence="2" type="ORF">LTR91_002541</name>
</gene>